<comment type="subcellular location">
    <subcellularLocation>
        <location evidence="6">Cell membrane</location>
        <topology evidence="6">Multi-pass membrane protein</topology>
    </subcellularLocation>
    <subcellularLocation>
        <location evidence="1">Membrane</location>
        <topology evidence="1">Multi-pass membrane protein</topology>
    </subcellularLocation>
</comment>
<dbReference type="InterPro" id="IPR051784">
    <property type="entry name" value="Nod_factor_ABC_transporter"/>
</dbReference>
<dbReference type="PANTHER" id="PTHR43229">
    <property type="entry name" value="NODULATION PROTEIN J"/>
    <property type="match status" value="1"/>
</dbReference>
<evidence type="ECO:0000256" key="1">
    <source>
        <dbReference type="ARBA" id="ARBA00004141"/>
    </source>
</evidence>
<comment type="similarity">
    <text evidence="6">Belongs to the ABC-2 integral membrane protein family.</text>
</comment>
<keyword evidence="5" id="KW-0046">Antibiotic resistance</keyword>
<dbReference type="PIRSF" id="PIRSF006648">
    <property type="entry name" value="DrrB"/>
    <property type="match status" value="1"/>
</dbReference>
<evidence type="ECO:0000256" key="5">
    <source>
        <dbReference type="ARBA" id="ARBA00023251"/>
    </source>
</evidence>
<dbReference type="InterPro" id="IPR000412">
    <property type="entry name" value="ABC_2_transport"/>
</dbReference>
<dbReference type="RefSeq" id="WP_330092943.1">
    <property type="nucleotide sequence ID" value="NZ_JAUZMY010000018.1"/>
</dbReference>
<dbReference type="PANTHER" id="PTHR43229:SF2">
    <property type="entry name" value="NODULATION PROTEIN J"/>
    <property type="match status" value="1"/>
</dbReference>
<keyword evidence="3 6" id="KW-1133">Transmembrane helix</keyword>
<feature type="transmembrane region" description="Helical" evidence="6">
    <location>
        <begin position="205"/>
        <end position="226"/>
    </location>
</feature>
<protein>
    <recommendedName>
        <fullName evidence="6">Transport permease protein</fullName>
    </recommendedName>
</protein>
<feature type="domain" description="ABC transmembrane type-2" evidence="7">
    <location>
        <begin position="53"/>
        <end position="288"/>
    </location>
</feature>
<evidence type="ECO:0000256" key="2">
    <source>
        <dbReference type="ARBA" id="ARBA00022692"/>
    </source>
</evidence>
<evidence type="ECO:0000256" key="4">
    <source>
        <dbReference type="ARBA" id="ARBA00023136"/>
    </source>
</evidence>
<reference evidence="8 9" key="1">
    <citation type="submission" date="2023-08" db="EMBL/GenBank/DDBJ databases">
        <authorList>
            <person name="Girao M."/>
            <person name="Carvalho M.F."/>
        </authorList>
    </citation>
    <scope>NUCLEOTIDE SEQUENCE [LARGE SCALE GENOMIC DNA]</scope>
    <source>
        <strain evidence="8 9">CT-R113</strain>
    </source>
</reference>
<dbReference type="Proteomes" id="UP001356095">
    <property type="component" value="Unassembled WGS sequence"/>
</dbReference>
<comment type="caution">
    <text evidence="8">The sequence shown here is derived from an EMBL/GenBank/DDBJ whole genome shotgun (WGS) entry which is preliminary data.</text>
</comment>
<evidence type="ECO:0000259" key="7">
    <source>
        <dbReference type="PROSITE" id="PS51012"/>
    </source>
</evidence>
<dbReference type="EMBL" id="JAUZMY010000018">
    <property type="protein sequence ID" value="MEE2039164.1"/>
    <property type="molecule type" value="Genomic_DNA"/>
</dbReference>
<feature type="transmembrane region" description="Helical" evidence="6">
    <location>
        <begin position="168"/>
        <end position="193"/>
    </location>
</feature>
<accession>A0ABU7KB71</accession>
<keyword evidence="2 6" id="KW-0812">Transmembrane</keyword>
<feature type="transmembrane region" description="Helical" evidence="6">
    <location>
        <begin position="55"/>
        <end position="76"/>
    </location>
</feature>
<proteinExistence type="inferred from homology"/>
<evidence type="ECO:0000256" key="6">
    <source>
        <dbReference type="RuleBase" id="RU361157"/>
    </source>
</evidence>
<evidence type="ECO:0000313" key="8">
    <source>
        <dbReference type="EMBL" id="MEE2039164.1"/>
    </source>
</evidence>
<gene>
    <name evidence="8" type="ORF">Q8791_18270</name>
</gene>
<feature type="transmembrane region" description="Helical" evidence="6">
    <location>
        <begin position="88"/>
        <end position="114"/>
    </location>
</feature>
<dbReference type="PROSITE" id="PS51012">
    <property type="entry name" value="ABC_TM2"/>
    <property type="match status" value="1"/>
</dbReference>
<keyword evidence="6" id="KW-0813">Transport</keyword>
<organism evidence="8 9">
    <name type="scientific">Nocardiopsis codii</name>
    <dbReference type="NCBI Taxonomy" id="3065942"/>
    <lineage>
        <taxon>Bacteria</taxon>
        <taxon>Bacillati</taxon>
        <taxon>Actinomycetota</taxon>
        <taxon>Actinomycetes</taxon>
        <taxon>Streptosporangiales</taxon>
        <taxon>Nocardiopsidaceae</taxon>
        <taxon>Nocardiopsis</taxon>
    </lineage>
</organism>
<evidence type="ECO:0000313" key="9">
    <source>
        <dbReference type="Proteomes" id="UP001356095"/>
    </source>
</evidence>
<keyword evidence="6" id="KW-1003">Cell membrane</keyword>
<dbReference type="InterPro" id="IPR013525">
    <property type="entry name" value="ABC2_TM"/>
</dbReference>
<sequence>MNATAAPAAPADATAGGVAHEEDGGIAHRVRWAVADGWTITRRDLLHWLRRPGQLVAGLLFPVMMLLMFGFLFGGAMTVPGGGDYREFLMPGMFAMTMVFGVGETVTAVSGDVARGVTDRFRSMPMAPSAVVVGRCAADMLKSTITLAVLVGCGLLAGWQWNGTGGEAAAGIGLLLLLRFSLVWLGIYVGLLARGEGAVTAVHTLEFPLGFLSNAFVATATMPLWLGTVAAWNPLSSTVTATRELFGNPGWGGGETWIAQNALLMAVVWPLLIVAVFFPLCVRRYRDMAR</sequence>
<evidence type="ECO:0000256" key="3">
    <source>
        <dbReference type="ARBA" id="ARBA00022989"/>
    </source>
</evidence>
<name>A0ABU7KB71_9ACTN</name>
<dbReference type="Pfam" id="PF01061">
    <property type="entry name" value="ABC2_membrane"/>
    <property type="match status" value="1"/>
</dbReference>
<keyword evidence="4 6" id="KW-0472">Membrane</keyword>
<feature type="transmembrane region" description="Helical" evidence="6">
    <location>
        <begin position="145"/>
        <end position="162"/>
    </location>
</feature>
<feature type="transmembrane region" description="Helical" evidence="6">
    <location>
        <begin position="262"/>
        <end position="282"/>
    </location>
</feature>
<keyword evidence="9" id="KW-1185">Reference proteome</keyword>
<dbReference type="InterPro" id="IPR047817">
    <property type="entry name" value="ABC2_TM_bact-type"/>
</dbReference>